<feature type="region of interest" description="Disordered" evidence="1">
    <location>
        <begin position="1"/>
        <end position="23"/>
    </location>
</feature>
<comment type="caution">
    <text evidence="2">The sequence shown here is derived from an EMBL/GenBank/DDBJ whole genome shotgun (WGS) entry which is preliminary data.</text>
</comment>
<name>A0AAV2S8F7_MEGNR</name>
<evidence type="ECO:0000313" key="2">
    <source>
        <dbReference type="EMBL" id="CAL4162034.1"/>
    </source>
</evidence>
<dbReference type="EMBL" id="CAXKWB010045258">
    <property type="protein sequence ID" value="CAL4162034.1"/>
    <property type="molecule type" value="Genomic_DNA"/>
</dbReference>
<organism evidence="2 3">
    <name type="scientific">Meganyctiphanes norvegica</name>
    <name type="common">Northern krill</name>
    <name type="synonym">Thysanopoda norvegica</name>
    <dbReference type="NCBI Taxonomy" id="48144"/>
    <lineage>
        <taxon>Eukaryota</taxon>
        <taxon>Metazoa</taxon>
        <taxon>Ecdysozoa</taxon>
        <taxon>Arthropoda</taxon>
        <taxon>Crustacea</taxon>
        <taxon>Multicrustacea</taxon>
        <taxon>Malacostraca</taxon>
        <taxon>Eumalacostraca</taxon>
        <taxon>Eucarida</taxon>
        <taxon>Euphausiacea</taxon>
        <taxon>Euphausiidae</taxon>
        <taxon>Meganyctiphanes</taxon>
    </lineage>
</organism>
<dbReference type="Proteomes" id="UP001497623">
    <property type="component" value="Unassembled WGS sequence"/>
</dbReference>
<gene>
    <name evidence="2" type="ORF">MNOR_LOCUS32764</name>
</gene>
<feature type="region of interest" description="Disordered" evidence="1">
    <location>
        <begin position="140"/>
        <end position="172"/>
    </location>
</feature>
<proteinExistence type="predicted"/>
<protein>
    <submittedName>
        <fullName evidence="2">Uncharacterized protein</fullName>
    </submittedName>
</protein>
<evidence type="ECO:0000256" key="1">
    <source>
        <dbReference type="SAM" id="MobiDB-lite"/>
    </source>
</evidence>
<feature type="non-terminal residue" evidence="2">
    <location>
        <position position="1"/>
    </location>
</feature>
<evidence type="ECO:0000313" key="3">
    <source>
        <dbReference type="Proteomes" id="UP001497623"/>
    </source>
</evidence>
<keyword evidence="3" id="KW-1185">Reference proteome</keyword>
<feature type="compositionally biased region" description="Low complexity" evidence="1">
    <location>
        <begin position="450"/>
        <end position="474"/>
    </location>
</feature>
<accession>A0AAV2S8F7</accession>
<feature type="region of interest" description="Disordered" evidence="1">
    <location>
        <begin position="220"/>
        <end position="250"/>
    </location>
</feature>
<reference evidence="2 3" key="1">
    <citation type="submission" date="2024-05" db="EMBL/GenBank/DDBJ databases">
        <authorList>
            <person name="Wallberg A."/>
        </authorList>
    </citation>
    <scope>NUCLEOTIDE SEQUENCE [LARGE SCALE GENOMIC DNA]</scope>
</reference>
<sequence>LLVDKPTEVNEMCSSTNREEHQSECALVSKDEQLNMEQDNSQHSSQDFQEMELTFPYGSSSQGFNLSQDIAVSNDEVMSKISYLDGENSQKNLEEEYQVETNMEVDPQVHQQWDDSPKLQKSIDASLDMPQNSSSMIVEAPESNTTSPTSDVRSNYFCSTPAKQKDDDRRSFGNISDLNGMDISMMEQSEPSSINILAVDSERVKEKNSSSFPHNVGHIEITETGKTENMPQTSTDSLSRGSLMQESNSGKPNQVLEHLADMNKISQVNRDTDTAVEHSRSANTMDFSLEMSQAKTNESAPAAFSLFGSPPKIDNSSNESSNLNFSLFGDSPQISAASGNFSLFQCSQDSQPLSENTGGGISAAAGNFSLFQCSQDSQPSSENTGGGIFSLFGNNSQPQKEDISNKTSGFSLFGDSQEAGDNGNGSSGIFNFSFGGDNPGGEEQDGGGFSFNLFSTTSSSSNSPPKKGGSFSLF</sequence>
<dbReference type="AlphaFoldDB" id="A0AAV2S8F7"/>
<feature type="compositionally biased region" description="Polar residues" evidence="1">
    <location>
        <begin position="374"/>
        <end position="383"/>
    </location>
</feature>
<feature type="compositionally biased region" description="Polar residues" evidence="1">
    <location>
        <begin position="227"/>
        <end position="250"/>
    </location>
</feature>
<feature type="compositionally biased region" description="Low complexity" evidence="1">
    <location>
        <begin position="427"/>
        <end position="436"/>
    </location>
</feature>
<feature type="compositionally biased region" description="Polar residues" evidence="1">
    <location>
        <begin position="140"/>
        <end position="162"/>
    </location>
</feature>
<feature type="region of interest" description="Disordered" evidence="1">
    <location>
        <begin position="374"/>
        <end position="474"/>
    </location>
</feature>